<comment type="caution">
    <text evidence="2">The sequence shown here is derived from an EMBL/GenBank/DDBJ whole genome shotgun (WGS) entry which is preliminary data.</text>
</comment>
<protein>
    <submittedName>
        <fullName evidence="2">Uncharacterized protein</fullName>
    </submittedName>
</protein>
<dbReference type="Proteomes" id="UP000027284">
    <property type="component" value="Unassembled WGS sequence"/>
</dbReference>
<keyword evidence="3" id="KW-1185">Reference proteome</keyword>
<organism evidence="2 3">
    <name type="scientific">Thermoanaerobaculum aquaticum</name>
    <dbReference type="NCBI Taxonomy" id="1312852"/>
    <lineage>
        <taxon>Bacteria</taxon>
        <taxon>Pseudomonadati</taxon>
        <taxon>Acidobacteriota</taxon>
        <taxon>Thermoanaerobaculia</taxon>
        <taxon>Thermoanaerobaculales</taxon>
        <taxon>Thermoanaerobaculaceae</taxon>
        <taxon>Thermoanaerobaculum</taxon>
    </lineage>
</organism>
<name>A0A062XYU4_9BACT</name>
<proteinExistence type="predicted"/>
<evidence type="ECO:0000256" key="1">
    <source>
        <dbReference type="SAM" id="MobiDB-lite"/>
    </source>
</evidence>
<reference evidence="2 3" key="1">
    <citation type="submission" date="2014-04" db="EMBL/GenBank/DDBJ databases">
        <title>The Genome Sequence of Thermoanaerobaculum aquaticum MP-01, The First Cultivated Group 23 Acidobacterium.</title>
        <authorList>
            <person name="Stamps B.W."/>
            <person name="Losey N.A."/>
            <person name="Lawson P.A."/>
            <person name="Stevenson B.S."/>
        </authorList>
    </citation>
    <scope>NUCLEOTIDE SEQUENCE [LARGE SCALE GENOMIC DNA]</scope>
    <source>
        <strain evidence="2 3">MP-01</strain>
    </source>
</reference>
<evidence type="ECO:0000313" key="3">
    <source>
        <dbReference type="Proteomes" id="UP000027284"/>
    </source>
</evidence>
<accession>A0A062XYU4</accession>
<evidence type="ECO:0000313" key="2">
    <source>
        <dbReference type="EMBL" id="KDA54609.1"/>
    </source>
</evidence>
<gene>
    <name evidence="2" type="ORF">EG19_10635</name>
</gene>
<dbReference type="EMBL" id="JMFG01000006">
    <property type="protein sequence ID" value="KDA54609.1"/>
    <property type="molecule type" value="Genomic_DNA"/>
</dbReference>
<sequence>MHRLELVGPEREGGPARVERWINRPGQEAELFLRIDKQPNALRVNVGWAHPEKLLPREVRLQIGGTERALKPGEPFVWQQPLREPSILVAEALFPDGRRAQRSVVLQADFAEEAESSLSPIVVEVEPGIEVPTELLGCRVVAVEEGDAVIGVVAHPAAVRALADEILAGSFAGSRRSQLLDSRIPFLRQVVAIGATPQLPQRETIAKPSSGKGKRAAGIVTLPANLPFEGRHEPRRFADAVALGAFRVGSWPGRRAVVLILDGQCVNDHSVFKAGTVTRYLEQLHIPLVIWSAGAVNCPQWPTPRDVSSSSRFDAALVELEHLLRRQRLLWLQGELPFPMTPSPWPRGIGPPKGTKSAARVRD</sequence>
<feature type="region of interest" description="Disordered" evidence="1">
    <location>
        <begin position="342"/>
        <end position="363"/>
    </location>
</feature>
<dbReference type="AlphaFoldDB" id="A0A062XYU4"/>